<organism evidence="1 2">
    <name type="scientific">Paenibacillus larvae subsp. pulvifaciens</name>
    <dbReference type="NCBI Taxonomy" id="1477"/>
    <lineage>
        <taxon>Bacteria</taxon>
        <taxon>Bacillati</taxon>
        <taxon>Bacillota</taxon>
        <taxon>Bacilli</taxon>
        <taxon>Bacillales</taxon>
        <taxon>Paenibacillaceae</taxon>
        <taxon>Paenibacillus</taxon>
    </lineage>
</organism>
<protein>
    <recommendedName>
        <fullName evidence="3">PIN domain-containing protein</fullName>
    </recommendedName>
</protein>
<gene>
    <name evidence="1" type="ORF">B7C51_24940</name>
</gene>
<keyword evidence="1" id="KW-0614">Plasmid</keyword>
<reference evidence="1 2" key="1">
    <citation type="submission" date="2017-03" db="EMBL/GenBank/DDBJ databases">
        <title>Paenibacillus larvae genome sequencing.</title>
        <authorList>
            <person name="Dingman D.W."/>
        </authorList>
    </citation>
    <scope>NUCLEOTIDE SEQUENCE [LARGE SCALE GENOMIC DNA]</scope>
    <source>
        <strain evidence="1 2">SAG 10367</strain>
        <plasmid evidence="2">pplp3</plasmid>
    </source>
</reference>
<evidence type="ECO:0000313" key="1">
    <source>
        <dbReference type="EMBL" id="ARF70723.1"/>
    </source>
</evidence>
<name>A0A1V0V023_9BACL</name>
<accession>A0A1V0V023</accession>
<evidence type="ECO:0008006" key="3">
    <source>
        <dbReference type="Google" id="ProtNLM"/>
    </source>
</evidence>
<proteinExistence type="predicted"/>
<dbReference type="EMBL" id="CP020558">
    <property type="protein sequence ID" value="ARF70723.1"/>
    <property type="molecule type" value="Genomic_DNA"/>
</dbReference>
<dbReference type="Proteomes" id="UP000192727">
    <property type="component" value="Plasmid pPLP3"/>
</dbReference>
<dbReference type="AlphaFoldDB" id="A0A1V0V023"/>
<sequence>MEKFLIDSDLIVNILTYNEEKHSDSIDDLVSKVDYSKMTLIVINEVILETANILKKTYNISNAYILENLFLANRSKLASRLHFSF</sequence>
<evidence type="ECO:0000313" key="2">
    <source>
        <dbReference type="Proteomes" id="UP000192727"/>
    </source>
</evidence>
<geneLocation type="plasmid" evidence="2">
    <name>pplp3</name>
</geneLocation>